<comment type="caution">
    <text evidence="5">The sequence shown here is derived from an EMBL/GenBank/DDBJ whole genome shotgun (WGS) entry which is preliminary data.</text>
</comment>
<evidence type="ECO:0000256" key="2">
    <source>
        <dbReference type="ARBA" id="ARBA00023172"/>
    </source>
</evidence>
<keyword evidence="2" id="KW-0233">DNA recombination</keyword>
<dbReference type="GO" id="GO:0006310">
    <property type="term" value="P:DNA recombination"/>
    <property type="evidence" value="ECO:0007669"/>
    <property type="project" value="UniProtKB-KW"/>
</dbReference>
<reference evidence="5" key="1">
    <citation type="submission" date="2019-03" db="EMBL/GenBank/DDBJ databases">
        <title>Single cell metagenomics reveals metabolic interactions within the superorganism composed of flagellate Streblomastix strix and complex community of Bacteroidetes bacteria on its surface.</title>
        <authorList>
            <person name="Treitli S.C."/>
            <person name="Kolisko M."/>
            <person name="Husnik F."/>
            <person name="Keeling P."/>
            <person name="Hampl V."/>
        </authorList>
    </citation>
    <scope>NUCLEOTIDE SEQUENCE</scope>
    <source>
        <strain evidence="5">STM</strain>
    </source>
</reference>
<feature type="domain" description="Tyr recombinase" evidence="3">
    <location>
        <begin position="218"/>
        <end position="404"/>
    </location>
</feature>
<dbReference type="EMBL" id="SNRY01000730">
    <property type="protein sequence ID" value="KAA6337107.1"/>
    <property type="molecule type" value="Genomic_DNA"/>
</dbReference>
<dbReference type="InterPro" id="IPR050090">
    <property type="entry name" value="Tyrosine_recombinase_XerCD"/>
</dbReference>
<dbReference type="InterPro" id="IPR013762">
    <property type="entry name" value="Integrase-like_cat_sf"/>
</dbReference>
<sequence>MERKKLLSELEDGVVGEMKRLQYVAAYIALFKRTSKQFAQFVKGKGFENTFSEELGAEFLKEKYDYPPKIRLGRLPAKIHSGIRCIRLLGEYRMYGAFVRIRDINPDYDWSVKDNHVIKAYIKSIQSSDTSAATKKIRIHHIKLFYDFMGFRHIESVNDVTPEVISGYILSMQGGSPVYTMHRLRTLKFYLRFVFESSYCDKNLTTLIPRIKTPNHKNVPALWSKDEIVKLLSSIDKGSPSGKRDYAVLSLVVQLGIRASDIANLKLDNLKWERKQIEFQQYKTDKKAIYPILNEIGWAIIDYLRYGRPKSTSPYLFLSCNAPYTNLQSSAFGCILHRQMNRCGIRKKEGTVSGMHSLRHALARNLLEQNVPLQVLSEIMGHTSIVSSSPYLRVDIDGLRDCALSLGGIKL</sequence>
<dbReference type="AlphaFoldDB" id="A0A5J4RSX3"/>
<dbReference type="GO" id="GO:0003677">
    <property type="term" value="F:DNA binding"/>
    <property type="evidence" value="ECO:0007669"/>
    <property type="project" value="UniProtKB-KW"/>
</dbReference>
<dbReference type="InterPro" id="IPR002104">
    <property type="entry name" value="Integrase_catalytic"/>
</dbReference>
<gene>
    <name evidence="5" type="ORF">EZS27_014789</name>
</gene>
<dbReference type="InterPro" id="IPR044068">
    <property type="entry name" value="CB"/>
</dbReference>
<protein>
    <submittedName>
        <fullName evidence="5">Tyrosine recombinase XerD</fullName>
    </submittedName>
</protein>
<dbReference type="Gene3D" id="1.10.443.10">
    <property type="entry name" value="Intergrase catalytic core"/>
    <property type="match status" value="1"/>
</dbReference>
<dbReference type="SUPFAM" id="SSF56349">
    <property type="entry name" value="DNA breaking-rejoining enzymes"/>
    <property type="match status" value="1"/>
</dbReference>
<evidence type="ECO:0000259" key="3">
    <source>
        <dbReference type="PROSITE" id="PS51898"/>
    </source>
</evidence>
<dbReference type="CDD" id="cd01188">
    <property type="entry name" value="INT_RitA_C_like"/>
    <property type="match status" value="1"/>
</dbReference>
<evidence type="ECO:0000313" key="5">
    <source>
        <dbReference type="EMBL" id="KAA6337107.1"/>
    </source>
</evidence>
<keyword evidence="1" id="KW-0238">DNA-binding</keyword>
<dbReference type="Gene3D" id="1.10.150.130">
    <property type="match status" value="1"/>
</dbReference>
<evidence type="ECO:0000259" key="4">
    <source>
        <dbReference type="PROSITE" id="PS51900"/>
    </source>
</evidence>
<accession>A0A5J4RSX3</accession>
<dbReference type="GO" id="GO:0015074">
    <property type="term" value="P:DNA integration"/>
    <property type="evidence" value="ECO:0007669"/>
    <property type="project" value="InterPro"/>
</dbReference>
<dbReference type="PROSITE" id="PS51900">
    <property type="entry name" value="CB"/>
    <property type="match status" value="1"/>
</dbReference>
<dbReference type="PANTHER" id="PTHR30349:SF41">
    <property type="entry name" value="INTEGRASE_RECOMBINASE PROTEIN MJ0367-RELATED"/>
    <property type="match status" value="1"/>
</dbReference>
<proteinExistence type="predicted"/>
<feature type="domain" description="Core-binding (CB)" evidence="4">
    <location>
        <begin position="112"/>
        <end position="195"/>
    </location>
</feature>
<organism evidence="5">
    <name type="scientific">termite gut metagenome</name>
    <dbReference type="NCBI Taxonomy" id="433724"/>
    <lineage>
        <taxon>unclassified sequences</taxon>
        <taxon>metagenomes</taxon>
        <taxon>organismal metagenomes</taxon>
    </lineage>
</organism>
<dbReference type="PROSITE" id="PS51898">
    <property type="entry name" value="TYR_RECOMBINASE"/>
    <property type="match status" value="1"/>
</dbReference>
<dbReference type="InterPro" id="IPR010998">
    <property type="entry name" value="Integrase_recombinase_N"/>
</dbReference>
<evidence type="ECO:0000256" key="1">
    <source>
        <dbReference type="ARBA" id="ARBA00023125"/>
    </source>
</evidence>
<dbReference type="InterPro" id="IPR011010">
    <property type="entry name" value="DNA_brk_join_enz"/>
</dbReference>
<name>A0A5J4RSX3_9ZZZZ</name>
<dbReference type="PANTHER" id="PTHR30349">
    <property type="entry name" value="PHAGE INTEGRASE-RELATED"/>
    <property type="match status" value="1"/>
</dbReference>
<dbReference type="Pfam" id="PF00589">
    <property type="entry name" value="Phage_integrase"/>
    <property type="match status" value="1"/>
</dbReference>